<dbReference type="AlphaFoldDB" id="A0A1H3MWB6"/>
<organism evidence="1 2">
    <name type="scientific">Lachnobacterium bovis DSM 14045</name>
    <dbReference type="NCBI Taxonomy" id="1122142"/>
    <lineage>
        <taxon>Bacteria</taxon>
        <taxon>Bacillati</taxon>
        <taxon>Bacillota</taxon>
        <taxon>Clostridia</taxon>
        <taxon>Lachnospirales</taxon>
        <taxon>Lachnospiraceae</taxon>
        <taxon>Lachnobacterium</taxon>
    </lineage>
</organism>
<keyword evidence="2" id="KW-1185">Reference proteome</keyword>
<dbReference type="Proteomes" id="UP000183918">
    <property type="component" value="Unassembled WGS sequence"/>
</dbReference>
<reference evidence="1 2" key="1">
    <citation type="submission" date="2016-10" db="EMBL/GenBank/DDBJ databases">
        <authorList>
            <person name="de Groot N.N."/>
        </authorList>
    </citation>
    <scope>NUCLEOTIDE SEQUENCE [LARGE SCALE GENOMIC DNA]</scope>
    <source>
        <strain evidence="1 2">DSM 14045</strain>
    </source>
</reference>
<accession>A0A1H3MWB6</accession>
<dbReference type="RefSeq" id="WP_143470271.1">
    <property type="nucleotide sequence ID" value="NZ_FNPG01000041.1"/>
</dbReference>
<proteinExistence type="predicted"/>
<gene>
    <name evidence="1" type="ORF">SAMN02910414_02420</name>
</gene>
<dbReference type="EMBL" id="FNPG01000041">
    <property type="protein sequence ID" value="SDY80754.1"/>
    <property type="molecule type" value="Genomic_DNA"/>
</dbReference>
<evidence type="ECO:0000313" key="1">
    <source>
        <dbReference type="EMBL" id="SDY80754.1"/>
    </source>
</evidence>
<name>A0A1H3MWB6_9FIRM</name>
<evidence type="ECO:0000313" key="2">
    <source>
        <dbReference type="Proteomes" id="UP000183918"/>
    </source>
</evidence>
<sequence length="140" mass="16893">MSNHIESILMELKITLGMMSIPEELNCCRFEINSIYKDYKMEIASLCREMYFYVWRLQIENEEHLGENTCFFNKLCKRAVLYNKFYDDMNTICQNYLCDNFYQREEKVKNSVNKKIDKFCWCVFDVFLDAALSKQNKIAF</sequence>
<protein>
    <submittedName>
        <fullName evidence="1">Uncharacterized protein</fullName>
    </submittedName>
</protein>